<name>A0A3M7KTT1_AUXPR</name>
<evidence type="ECO:0000256" key="1">
    <source>
        <dbReference type="SAM" id="MobiDB-lite"/>
    </source>
</evidence>
<dbReference type="EMBL" id="QOKY01000184">
    <property type="protein sequence ID" value="RMZ53948.1"/>
    <property type="molecule type" value="Genomic_DNA"/>
</dbReference>
<reference evidence="3" key="1">
    <citation type="journal article" date="2018" name="Algal Res.">
        <title>Characterization of plant carbon substrate utilization by Auxenochlorella protothecoides.</title>
        <authorList>
            <person name="Vogler B.W."/>
            <person name="Starkenburg S.R."/>
            <person name="Sudasinghe N."/>
            <person name="Schambach J.Y."/>
            <person name="Rollin J.A."/>
            <person name="Pattathil S."/>
            <person name="Barry A.N."/>
        </authorList>
    </citation>
    <scope>NUCLEOTIDE SEQUENCE [LARGE SCALE GENOMIC DNA]</scope>
    <source>
        <strain evidence="3">UTEX 25</strain>
    </source>
</reference>
<proteinExistence type="predicted"/>
<dbReference type="AlphaFoldDB" id="A0A3M7KTT1"/>
<sequence length="451" mass="48457">MHGYDRMGYIWPNRFEIKPYLWPKDPFPFNISTYLPGLRKVCTPTNEEPCYFFQVIECLPRGVKTCADTWTSINGIGTGNELGTNWGNYNKGDNNRGSYNRGRNNIGFNNTGEGIICNNVIDHRECVYTDLKTAETEEVAVILASPYSASQPSRYPGGGIIAHTLQLRPRDPFIDFSINTIEPSTYTVCEPTKSTACEAVGMIQCLPAGVPECLPNLDGNVGTGNVGRNNVGNDNIGDNNFGYESAGTSGELEITPSLPFAHFSMRTIDPESRATCTPSNTQSCWALSIVECLPAGLQRCTPDANGNIGNRNNGYNNTGRNNHGSNNLGNVNHGNHVIGSNNWGDNIVCNSVDHGGQTQPLTIAIPVRLQSSSKCTLTKSQTCSSKSITSEAESKCFTTASAQSHVAAKPHSTSASACQNTEASLAAAGKESPPVKDKGDPVATQFGLNLT</sequence>
<gene>
    <name evidence="2" type="ORF">APUTEX25_002525</name>
</gene>
<comment type="caution">
    <text evidence="2">The sequence shown here is derived from an EMBL/GenBank/DDBJ whole genome shotgun (WGS) entry which is preliminary data.</text>
</comment>
<accession>A0A3M7KTT1</accession>
<organism evidence="2 3">
    <name type="scientific">Auxenochlorella protothecoides</name>
    <name type="common">Green microalga</name>
    <name type="synonym">Chlorella protothecoides</name>
    <dbReference type="NCBI Taxonomy" id="3075"/>
    <lineage>
        <taxon>Eukaryota</taxon>
        <taxon>Viridiplantae</taxon>
        <taxon>Chlorophyta</taxon>
        <taxon>core chlorophytes</taxon>
        <taxon>Trebouxiophyceae</taxon>
        <taxon>Chlorellales</taxon>
        <taxon>Chlorellaceae</taxon>
        <taxon>Auxenochlorella</taxon>
    </lineage>
</organism>
<feature type="region of interest" description="Disordered" evidence="1">
    <location>
        <begin position="412"/>
        <end position="451"/>
    </location>
</feature>
<evidence type="ECO:0000313" key="2">
    <source>
        <dbReference type="EMBL" id="RMZ53948.1"/>
    </source>
</evidence>
<evidence type="ECO:0000313" key="3">
    <source>
        <dbReference type="Proteomes" id="UP000279271"/>
    </source>
</evidence>
<dbReference type="Proteomes" id="UP000279271">
    <property type="component" value="Unassembled WGS sequence"/>
</dbReference>
<feature type="compositionally biased region" description="Polar residues" evidence="1">
    <location>
        <begin position="412"/>
        <end position="423"/>
    </location>
</feature>
<protein>
    <submittedName>
        <fullName evidence="2">Uncharacterized protein</fullName>
    </submittedName>
</protein>